<gene>
    <name evidence="2" type="ORF">EKH83_11890</name>
</gene>
<evidence type="ECO:0000259" key="1">
    <source>
        <dbReference type="Pfam" id="PF13577"/>
    </source>
</evidence>
<accession>A0A4Q0M8B4</accession>
<organism evidence="2 3">
    <name type="scientific">Arcticibacter tournemirensis</name>
    <dbReference type="NCBI Taxonomy" id="699437"/>
    <lineage>
        <taxon>Bacteria</taxon>
        <taxon>Pseudomonadati</taxon>
        <taxon>Bacteroidota</taxon>
        <taxon>Sphingobacteriia</taxon>
        <taxon>Sphingobacteriales</taxon>
        <taxon>Sphingobacteriaceae</taxon>
        <taxon>Arcticibacter</taxon>
    </lineage>
</organism>
<dbReference type="InterPro" id="IPR032710">
    <property type="entry name" value="NTF2-like_dom_sf"/>
</dbReference>
<dbReference type="EMBL" id="RXOC01000007">
    <property type="protein sequence ID" value="RXF69380.1"/>
    <property type="molecule type" value="Genomic_DNA"/>
</dbReference>
<name>A0A4Q0M8B4_9SPHI</name>
<dbReference type="InterPro" id="IPR037401">
    <property type="entry name" value="SnoaL-like"/>
</dbReference>
<comment type="caution">
    <text evidence="2">The sequence shown here is derived from an EMBL/GenBank/DDBJ whole genome shotgun (WGS) entry which is preliminary data.</text>
</comment>
<dbReference type="Pfam" id="PF13577">
    <property type="entry name" value="SnoaL_4"/>
    <property type="match status" value="1"/>
</dbReference>
<evidence type="ECO:0000313" key="3">
    <source>
        <dbReference type="Proteomes" id="UP000290848"/>
    </source>
</evidence>
<evidence type="ECO:0000313" key="2">
    <source>
        <dbReference type="EMBL" id="RXF69380.1"/>
    </source>
</evidence>
<feature type="domain" description="SnoaL-like" evidence="1">
    <location>
        <begin position="21"/>
        <end position="139"/>
    </location>
</feature>
<protein>
    <recommendedName>
        <fullName evidence="1">SnoaL-like domain-containing protein</fullName>
    </recommendedName>
</protein>
<dbReference type="Proteomes" id="UP000290848">
    <property type="component" value="Unassembled WGS sequence"/>
</dbReference>
<dbReference type="AlphaFoldDB" id="A0A4Q0M8B4"/>
<proteinExistence type="predicted"/>
<sequence length="161" mass="18212">MEVGAWLGIFALRTHPKIVMEALVDIVKTFFTSVDDRNWERTKATMTDNVLLDYSSMSGEAAAWISPGDIIAGWASFLPGFNKTQHEIFVFKIDAVPEMATVHCRGKADHFVGDEIWTVEGNYEIVLESTGKGWLIREFKFNFIRESGNASLPDIAHRRMQ</sequence>
<dbReference type="SUPFAM" id="SSF54427">
    <property type="entry name" value="NTF2-like"/>
    <property type="match status" value="1"/>
</dbReference>
<dbReference type="Gene3D" id="3.10.450.50">
    <property type="match status" value="1"/>
</dbReference>
<reference evidence="2 3" key="1">
    <citation type="submission" date="2018-12" db="EMBL/GenBank/DDBJ databases">
        <title>The Draft Genome Sequence of the Soil Bacterium Pedobacter tournemirensis R1.</title>
        <authorList>
            <person name="He J."/>
        </authorList>
    </citation>
    <scope>NUCLEOTIDE SEQUENCE [LARGE SCALE GENOMIC DNA]</scope>
    <source>
        <strain evidence="2 3">R1</strain>
    </source>
</reference>
<dbReference type="RefSeq" id="WP_128769653.1">
    <property type="nucleotide sequence ID" value="NZ_RXOC01000007.1"/>
</dbReference>